<feature type="transmembrane region" description="Helical" evidence="2">
    <location>
        <begin position="60"/>
        <end position="79"/>
    </location>
</feature>
<protein>
    <submittedName>
        <fullName evidence="3">Uncharacterized protein</fullName>
    </submittedName>
</protein>
<evidence type="ECO:0000256" key="2">
    <source>
        <dbReference type="SAM" id="Phobius"/>
    </source>
</evidence>
<dbReference type="EMBL" id="JAKOGG010000074">
    <property type="protein sequence ID" value="MCS4558710.1"/>
    <property type="molecule type" value="Genomic_DNA"/>
</dbReference>
<proteinExistence type="predicted"/>
<keyword evidence="2" id="KW-0472">Membrane</keyword>
<evidence type="ECO:0000313" key="3">
    <source>
        <dbReference type="EMBL" id="MCS4558710.1"/>
    </source>
</evidence>
<organism evidence="3 4">
    <name type="scientific">Shewanella electrica</name>
    <dbReference type="NCBI Taxonomy" id="515560"/>
    <lineage>
        <taxon>Bacteria</taxon>
        <taxon>Pseudomonadati</taxon>
        <taxon>Pseudomonadota</taxon>
        <taxon>Gammaproteobacteria</taxon>
        <taxon>Alteromonadales</taxon>
        <taxon>Shewanellaceae</taxon>
        <taxon>Shewanella</taxon>
    </lineage>
</organism>
<evidence type="ECO:0000256" key="1">
    <source>
        <dbReference type="SAM" id="MobiDB-lite"/>
    </source>
</evidence>
<keyword evidence="4" id="KW-1185">Reference proteome</keyword>
<comment type="caution">
    <text evidence="3">The sequence shown here is derived from an EMBL/GenBank/DDBJ whole genome shotgun (WGS) entry which is preliminary data.</text>
</comment>
<keyword evidence="2" id="KW-0812">Transmembrane</keyword>
<gene>
    <name evidence="3" type="ORF">L9G74_20015</name>
</gene>
<sequence length="88" mass="9108">DLLLKSSTPQCVSSNAFGGPAESNAANYGVDGNAVESDHGSNNGQDGSNTLTIRMINMEMAMWLLGALELVALIGKALGMGQMKDGLH</sequence>
<accession>A0ABT2FQX2</accession>
<keyword evidence="2" id="KW-1133">Transmembrane helix</keyword>
<reference evidence="4" key="1">
    <citation type="submission" date="2023-07" db="EMBL/GenBank/DDBJ databases">
        <title>Shewanella mangrovi sp. nov., an acetaldehyde- degrading bacterium isolated from mangrove sediment.</title>
        <authorList>
            <person name="Liu Y."/>
        </authorList>
    </citation>
    <scope>NUCLEOTIDE SEQUENCE [LARGE SCALE GENOMIC DNA]</scope>
    <source>
        <strain evidence="4">C32</strain>
    </source>
</reference>
<feature type="compositionally biased region" description="Polar residues" evidence="1">
    <location>
        <begin position="40"/>
        <end position="49"/>
    </location>
</feature>
<dbReference type="Proteomes" id="UP001201549">
    <property type="component" value="Unassembled WGS sequence"/>
</dbReference>
<evidence type="ECO:0000313" key="4">
    <source>
        <dbReference type="Proteomes" id="UP001201549"/>
    </source>
</evidence>
<feature type="region of interest" description="Disordered" evidence="1">
    <location>
        <begin position="28"/>
        <end position="49"/>
    </location>
</feature>
<feature type="non-terminal residue" evidence="3">
    <location>
        <position position="1"/>
    </location>
</feature>
<name>A0ABT2FQX2_9GAMM</name>